<accession>A0A1B7TGB0</accession>
<gene>
    <name evidence="1" type="ORF">HANVADRAFT_51909</name>
</gene>
<reference evidence="2" key="1">
    <citation type="journal article" date="2016" name="Proc. Natl. Acad. Sci. U.S.A.">
        <title>Comparative genomics of biotechnologically important yeasts.</title>
        <authorList>
            <person name="Riley R."/>
            <person name="Haridas S."/>
            <person name="Wolfe K.H."/>
            <person name="Lopes M.R."/>
            <person name="Hittinger C.T."/>
            <person name="Goeker M."/>
            <person name="Salamov A.A."/>
            <person name="Wisecaver J.H."/>
            <person name="Long T.M."/>
            <person name="Calvey C.H."/>
            <person name="Aerts A.L."/>
            <person name="Barry K.W."/>
            <person name="Choi C."/>
            <person name="Clum A."/>
            <person name="Coughlan A.Y."/>
            <person name="Deshpande S."/>
            <person name="Douglass A.P."/>
            <person name="Hanson S.J."/>
            <person name="Klenk H.-P."/>
            <person name="LaButti K.M."/>
            <person name="Lapidus A."/>
            <person name="Lindquist E.A."/>
            <person name="Lipzen A.M."/>
            <person name="Meier-Kolthoff J.P."/>
            <person name="Ohm R.A."/>
            <person name="Otillar R.P."/>
            <person name="Pangilinan J.L."/>
            <person name="Peng Y."/>
            <person name="Rokas A."/>
            <person name="Rosa C.A."/>
            <person name="Scheuner C."/>
            <person name="Sibirny A.A."/>
            <person name="Slot J.C."/>
            <person name="Stielow J.B."/>
            <person name="Sun H."/>
            <person name="Kurtzman C.P."/>
            <person name="Blackwell M."/>
            <person name="Grigoriev I.V."/>
            <person name="Jeffries T.W."/>
        </authorList>
    </citation>
    <scope>NUCLEOTIDE SEQUENCE [LARGE SCALE GENOMIC DNA]</scope>
    <source>
        <strain evidence="2">NRRL Y-1626</strain>
    </source>
</reference>
<organism evidence="1 2">
    <name type="scientific">Hanseniaspora valbyensis NRRL Y-1626</name>
    <dbReference type="NCBI Taxonomy" id="766949"/>
    <lineage>
        <taxon>Eukaryota</taxon>
        <taxon>Fungi</taxon>
        <taxon>Dikarya</taxon>
        <taxon>Ascomycota</taxon>
        <taxon>Saccharomycotina</taxon>
        <taxon>Saccharomycetes</taxon>
        <taxon>Saccharomycodales</taxon>
        <taxon>Saccharomycodaceae</taxon>
        <taxon>Hanseniaspora</taxon>
    </lineage>
</organism>
<keyword evidence="2" id="KW-1185">Reference proteome</keyword>
<dbReference type="Pfam" id="PF12824">
    <property type="entry name" value="MRP-L20"/>
    <property type="match status" value="1"/>
</dbReference>
<dbReference type="EMBL" id="LXPE01000006">
    <property type="protein sequence ID" value="OBA27787.1"/>
    <property type="molecule type" value="Genomic_DNA"/>
</dbReference>
<dbReference type="AlphaFoldDB" id="A0A1B7TGB0"/>
<evidence type="ECO:0000313" key="1">
    <source>
        <dbReference type="EMBL" id="OBA27787.1"/>
    </source>
</evidence>
<evidence type="ECO:0000313" key="2">
    <source>
        <dbReference type="Proteomes" id="UP000092321"/>
    </source>
</evidence>
<sequence>MFRRTGTFLQKEVSTANSYKTLKPVPKKGADFNNKKLDLLDYFGPISDKYNFKTLYGAPTIFNHEKSSHNSRGIIKALRKSPSGIYYNPAETSTFGLTFSEVIPKSFLADNDLNKKIYEQLPHNIENKLRDENDFKLAPTVYSKTEIFNLKHGIETDLSKISLTDKDIQDIVTKKEKHGLRRVAQEYKIPVSVVDYVAPIQQAKVAELAKTYAKIQKQWNNREEQGKIERTVRKEQVKHL</sequence>
<protein>
    <submittedName>
        <fullName evidence="1">Uncharacterized protein</fullName>
    </submittedName>
</protein>
<name>A0A1B7TGB0_9ASCO</name>
<proteinExistence type="predicted"/>
<dbReference type="OrthoDB" id="3970878at2759"/>
<comment type="caution">
    <text evidence="1">The sequence shown here is derived from an EMBL/GenBank/DDBJ whole genome shotgun (WGS) entry which is preliminary data.</text>
</comment>
<dbReference type="Proteomes" id="UP000092321">
    <property type="component" value="Unassembled WGS sequence"/>
</dbReference>